<reference evidence="8 9" key="1">
    <citation type="journal article" date="2011" name="Proc. Natl. Acad. Sci. U.S.A.">
        <title>Evolutionary erosion of yeast sex chromosomes by mating-type switching accidents.</title>
        <authorList>
            <person name="Gordon J.L."/>
            <person name="Armisen D."/>
            <person name="Proux-Wera E."/>
            <person name="Oheigeartaigh S.S."/>
            <person name="Byrne K.P."/>
            <person name="Wolfe K.H."/>
        </authorList>
    </citation>
    <scope>NUCLEOTIDE SEQUENCE [LARGE SCALE GENOMIC DNA]</scope>
    <source>
        <strain evidence="9">ATCC 24235 / CBS 4417 / NBRC 1672 / NRRL Y-8282 / UCD 70-5</strain>
    </source>
</reference>
<dbReference type="eggNOG" id="ENOG502RYJ3">
    <property type="taxonomic scope" value="Eukaryota"/>
</dbReference>
<protein>
    <submittedName>
        <fullName evidence="8">Uncharacterized protein</fullName>
    </submittedName>
</protein>
<evidence type="ECO:0000256" key="3">
    <source>
        <dbReference type="ARBA" id="ARBA00022840"/>
    </source>
</evidence>
<keyword evidence="4 6" id="KW-0175">Coiled coil</keyword>
<dbReference type="GO" id="GO:0005874">
    <property type="term" value="C:microtubule"/>
    <property type="evidence" value="ECO:0007669"/>
    <property type="project" value="UniProtKB-KW"/>
</dbReference>
<gene>
    <name evidence="8" type="primary">TPHA0O01930</name>
    <name evidence="8" type="ordered locus">TPHA_0O01930</name>
</gene>
<dbReference type="OrthoDB" id="5376259at2759"/>
<evidence type="ECO:0000256" key="7">
    <source>
        <dbReference type="SAM" id="MobiDB-lite"/>
    </source>
</evidence>
<feature type="coiled-coil region" evidence="6">
    <location>
        <begin position="767"/>
        <end position="950"/>
    </location>
</feature>
<evidence type="ECO:0000313" key="8">
    <source>
        <dbReference type="EMBL" id="CCE66159.1"/>
    </source>
</evidence>
<feature type="region of interest" description="Disordered" evidence="7">
    <location>
        <begin position="101"/>
        <end position="187"/>
    </location>
</feature>
<evidence type="ECO:0000256" key="5">
    <source>
        <dbReference type="ARBA" id="ARBA00023175"/>
    </source>
</evidence>
<evidence type="ECO:0000313" key="9">
    <source>
        <dbReference type="Proteomes" id="UP000005666"/>
    </source>
</evidence>
<feature type="compositionally biased region" description="Polar residues" evidence="7">
    <location>
        <begin position="153"/>
        <end position="187"/>
    </location>
</feature>
<dbReference type="RefSeq" id="XP_003688593.1">
    <property type="nucleotide sequence ID" value="XM_003688545.1"/>
</dbReference>
<dbReference type="OMA" id="MISFESA"/>
<dbReference type="InterPro" id="IPR021750">
    <property type="entry name" value="Sid4-like"/>
</dbReference>
<name>G8C1Y1_TETPH</name>
<dbReference type="Gene3D" id="1.20.5.340">
    <property type="match status" value="1"/>
</dbReference>
<sequence>MEALDVHETLENRSYNKSDNEERKFDYYYNSGVKTSGNLMGFVFPGSPKAMQSLIFRNKNNVDNTDSNDKFRNALEKAKQFDQQNGITYSDVDDSLYDENLLPYNNSIDEDTDKELSDKREGEEVQNREDSSISQPVLSPKSPTQKLHDNSELEQSTPINSPTNHSRNTNMKSPINSHANSSSLGMESFKQSIKNVKEENNELKKLLEEKVIENNRLNSDILNSRNSNLVLQNKLVDGSDEITNLQDEVNILKDKLSYFEADNKILKNDIYSLESNYDELHRELNEWETKVKTLNKDIQYLQGTNAQLSATNATLSEEKEALTKEKEILLNNNDSVTKSNNNLIAEKELLVSERELLISEKEALTKEIEVLLKNNDNITKLNNSLILEKETLLHENEEITKAYNNLISERDDLLIKERELHHNNSTLSSEVGELIKKQTDLETELQEKCTTIKNMTSQVKYFLSEFNHFKKSSEVQETSNIESTDLNDIEVNDDDMTVLEMQSLFKRTLEFIKNHQTEYRYQISTLSTTIAQNMEKKDLEQKILNEKLIDKDNTLEEFKSRLSNYMSKLAELEARLDEINKKESITTNKLIDELNIKNDLNIKIKELEKYVTEKQDQIDSLSKDAKELNEKIVEKVARIKALEANLDTSTNNYENMQQRVNELEDEEKYNIELSSKVAHLSSELEGLRNQLNEEKITATKLKSEKETQNEKFTELLSFITGFEIFNLTIGALIMKAYKDKEKKLSDAKFNEYISNDENHSYIIGFKNREDEHTMHELQNNLTESEKEVSRLRDTIDTELKTKINDLTSKSRDLEIETKELKTEIEKKNNRIDEGICEIRDLKTQTTQLMNERKLLTQKNIDLSTELTTVKGNIIDNHEIKLQELAESLNKISTRSDSLQNQLSTKDEEIVELKKNITAIELINNEQKDKFESQTTVLNNLKSKIRKLEGNKYEKVMFDSISKTHPGITKKKYDDLHVDNVDSIDMVQLQNIVKNIILLFEIPLSKLTKKLPLIAIYIKYERTFLLNFANQLHYQIYNETIDIKRFINIVYTQYIDGISLENLDHPLESCLEDLYIKIKTRL</sequence>
<dbReference type="PANTHER" id="PTHR37739:SF8">
    <property type="entry name" value="KINESIN-LIKE PROTEIN KIN-12D"/>
    <property type="match status" value="1"/>
</dbReference>
<proteinExistence type="predicted"/>
<evidence type="ECO:0000256" key="4">
    <source>
        <dbReference type="ARBA" id="ARBA00023054"/>
    </source>
</evidence>
<feature type="compositionally biased region" description="Basic and acidic residues" evidence="7">
    <location>
        <begin position="114"/>
        <end position="131"/>
    </location>
</feature>
<dbReference type="STRING" id="1071381.G8C1Y1"/>
<keyword evidence="1" id="KW-0493">Microtubule</keyword>
<evidence type="ECO:0000256" key="2">
    <source>
        <dbReference type="ARBA" id="ARBA00022741"/>
    </source>
</evidence>
<accession>G8C1Y1</accession>
<organism evidence="8 9">
    <name type="scientific">Tetrapisispora phaffii (strain ATCC 24235 / CBS 4417 / NBRC 1672 / NRRL Y-8282 / UCD 70-5)</name>
    <name type="common">Yeast</name>
    <name type="synonym">Fabospora phaffii</name>
    <dbReference type="NCBI Taxonomy" id="1071381"/>
    <lineage>
        <taxon>Eukaryota</taxon>
        <taxon>Fungi</taxon>
        <taxon>Dikarya</taxon>
        <taxon>Ascomycota</taxon>
        <taxon>Saccharomycotina</taxon>
        <taxon>Saccharomycetes</taxon>
        <taxon>Saccharomycetales</taxon>
        <taxon>Saccharomycetaceae</taxon>
        <taxon>Tetrapisispora</taxon>
    </lineage>
</organism>
<dbReference type="GO" id="GO:0005524">
    <property type="term" value="F:ATP binding"/>
    <property type="evidence" value="ECO:0007669"/>
    <property type="project" value="UniProtKB-KW"/>
</dbReference>
<dbReference type="SUPFAM" id="SSF90257">
    <property type="entry name" value="Myosin rod fragments"/>
    <property type="match status" value="1"/>
</dbReference>
<keyword evidence="3" id="KW-0067">ATP-binding</keyword>
<keyword evidence="2" id="KW-0547">Nucleotide-binding</keyword>
<keyword evidence="9" id="KW-1185">Reference proteome</keyword>
<dbReference type="KEGG" id="tpf:TPHA_0O01930"/>
<dbReference type="PANTHER" id="PTHR37739">
    <property type="entry name" value="KINESIN-LIKE PROTEIN KIN-12D"/>
    <property type="match status" value="1"/>
</dbReference>
<dbReference type="AlphaFoldDB" id="G8C1Y1"/>
<dbReference type="Pfam" id="PF11778">
    <property type="entry name" value="SID"/>
    <property type="match status" value="1"/>
</dbReference>
<dbReference type="HOGENOM" id="CLU_286071_0_0_1"/>
<keyword evidence="5" id="KW-0505">Motor protein</keyword>
<feature type="coiled-coil region" evidence="6">
    <location>
        <begin position="555"/>
        <end position="711"/>
    </location>
</feature>
<dbReference type="EMBL" id="HE612870">
    <property type="protein sequence ID" value="CCE66159.1"/>
    <property type="molecule type" value="Genomic_DNA"/>
</dbReference>
<dbReference type="GeneID" id="11530564"/>
<dbReference type="Proteomes" id="UP000005666">
    <property type="component" value="Chromosome 15"/>
</dbReference>
<evidence type="ECO:0000256" key="6">
    <source>
        <dbReference type="SAM" id="Coils"/>
    </source>
</evidence>
<feature type="compositionally biased region" description="Polar residues" evidence="7">
    <location>
        <begin position="132"/>
        <end position="145"/>
    </location>
</feature>
<evidence type="ECO:0000256" key="1">
    <source>
        <dbReference type="ARBA" id="ARBA00022701"/>
    </source>
</evidence>
<dbReference type="InterPro" id="IPR044986">
    <property type="entry name" value="KIF15/KIN-12"/>
</dbReference>